<evidence type="ECO:0000313" key="2">
    <source>
        <dbReference type="EMBL" id="CAL4139667.1"/>
    </source>
</evidence>
<feature type="non-terminal residue" evidence="2">
    <location>
        <position position="112"/>
    </location>
</feature>
<sequence length="112" mass="12299">KNFAYTLLSPGQISSESFGSSPINKDLQVQGGGLLYIGQEQDVYGGSFNPKQSLRAYVADYVMIKGLLQQADMVKFIGCENLQLSGNIIFEFSSNISLFFENGEDIVTNETI</sequence>
<name>A0AAV2RRV0_MEGNR</name>
<keyword evidence="3" id="KW-1185">Reference proteome</keyword>
<dbReference type="Gene3D" id="2.60.120.200">
    <property type="match status" value="1"/>
</dbReference>
<gene>
    <name evidence="2" type="ORF">MNOR_LOCUS28487</name>
</gene>
<evidence type="ECO:0000313" key="3">
    <source>
        <dbReference type="Proteomes" id="UP001497623"/>
    </source>
</evidence>
<dbReference type="EMBL" id="CAXKWB010031515">
    <property type="protein sequence ID" value="CAL4139667.1"/>
    <property type="molecule type" value="Genomic_DNA"/>
</dbReference>
<feature type="domain" description="Pentraxin (PTX)" evidence="1">
    <location>
        <begin position="27"/>
        <end position="89"/>
    </location>
</feature>
<evidence type="ECO:0000259" key="1">
    <source>
        <dbReference type="Pfam" id="PF00354"/>
    </source>
</evidence>
<proteinExistence type="predicted"/>
<dbReference type="InterPro" id="IPR001759">
    <property type="entry name" value="PTX_dom"/>
</dbReference>
<dbReference type="Proteomes" id="UP001497623">
    <property type="component" value="Unassembled WGS sequence"/>
</dbReference>
<comment type="caution">
    <text evidence="2">The sequence shown here is derived from an EMBL/GenBank/DDBJ whole genome shotgun (WGS) entry which is preliminary data.</text>
</comment>
<reference evidence="2 3" key="1">
    <citation type="submission" date="2024-05" db="EMBL/GenBank/DDBJ databases">
        <authorList>
            <person name="Wallberg A."/>
        </authorList>
    </citation>
    <scope>NUCLEOTIDE SEQUENCE [LARGE SCALE GENOMIC DNA]</scope>
</reference>
<protein>
    <recommendedName>
        <fullName evidence="1">Pentraxin (PTX) domain-containing protein</fullName>
    </recommendedName>
</protein>
<accession>A0AAV2RRV0</accession>
<organism evidence="2 3">
    <name type="scientific">Meganyctiphanes norvegica</name>
    <name type="common">Northern krill</name>
    <name type="synonym">Thysanopoda norvegica</name>
    <dbReference type="NCBI Taxonomy" id="48144"/>
    <lineage>
        <taxon>Eukaryota</taxon>
        <taxon>Metazoa</taxon>
        <taxon>Ecdysozoa</taxon>
        <taxon>Arthropoda</taxon>
        <taxon>Crustacea</taxon>
        <taxon>Multicrustacea</taxon>
        <taxon>Malacostraca</taxon>
        <taxon>Eumalacostraca</taxon>
        <taxon>Eucarida</taxon>
        <taxon>Euphausiacea</taxon>
        <taxon>Euphausiidae</taxon>
        <taxon>Meganyctiphanes</taxon>
    </lineage>
</organism>
<dbReference type="Pfam" id="PF00354">
    <property type="entry name" value="Pentaxin"/>
    <property type="match status" value="1"/>
</dbReference>
<feature type="non-terminal residue" evidence="2">
    <location>
        <position position="1"/>
    </location>
</feature>
<dbReference type="AlphaFoldDB" id="A0AAV2RRV0"/>
<dbReference type="PRINTS" id="PR00895">
    <property type="entry name" value="PENTAXIN"/>
</dbReference>